<dbReference type="Proteomes" id="UP000281553">
    <property type="component" value="Unassembled WGS sequence"/>
</dbReference>
<dbReference type="EMBL" id="UYRU01075173">
    <property type="protein sequence ID" value="VDN25523.1"/>
    <property type="molecule type" value="Genomic_DNA"/>
</dbReference>
<name>A0A3P7MP71_DIBLA</name>
<sequence length="110" mass="12429">MEVFLPASAKASDHDVEATFVLEINDSDSENGDTVELPINTKPNVKVRPMEEQIEYCFTLTEICLTVVTGIPCAVKQDIKSIEIVLKDKENMKTVEAVVIYYLEVRYIVF</sequence>
<evidence type="ECO:0000313" key="1">
    <source>
        <dbReference type="EMBL" id="VDN25523.1"/>
    </source>
</evidence>
<organism evidence="1 2">
    <name type="scientific">Dibothriocephalus latus</name>
    <name type="common">Fish tapeworm</name>
    <name type="synonym">Diphyllobothrium latum</name>
    <dbReference type="NCBI Taxonomy" id="60516"/>
    <lineage>
        <taxon>Eukaryota</taxon>
        <taxon>Metazoa</taxon>
        <taxon>Spiralia</taxon>
        <taxon>Lophotrochozoa</taxon>
        <taxon>Platyhelminthes</taxon>
        <taxon>Cestoda</taxon>
        <taxon>Eucestoda</taxon>
        <taxon>Diphyllobothriidea</taxon>
        <taxon>Diphyllobothriidae</taxon>
        <taxon>Dibothriocephalus</taxon>
    </lineage>
</organism>
<evidence type="ECO:0000313" key="2">
    <source>
        <dbReference type="Proteomes" id="UP000281553"/>
    </source>
</evidence>
<dbReference type="AlphaFoldDB" id="A0A3P7MP71"/>
<reference evidence="1 2" key="1">
    <citation type="submission" date="2018-11" db="EMBL/GenBank/DDBJ databases">
        <authorList>
            <consortium name="Pathogen Informatics"/>
        </authorList>
    </citation>
    <scope>NUCLEOTIDE SEQUENCE [LARGE SCALE GENOMIC DNA]</scope>
</reference>
<protein>
    <submittedName>
        <fullName evidence="1">Uncharacterized protein</fullName>
    </submittedName>
</protein>
<keyword evidence="2" id="KW-1185">Reference proteome</keyword>
<gene>
    <name evidence="1" type="ORF">DILT_LOCUS14633</name>
</gene>
<accession>A0A3P7MP71</accession>
<proteinExistence type="predicted"/>